<protein>
    <recommendedName>
        <fullName evidence="1">Tudor domain-containing protein</fullName>
    </recommendedName>
</protein>
<feature type="non-terminal residue" evidence="2">
    <location>
        <position position="1"/>
    </location>
</feature>
<organism evidence="2">
    <name type="scientific">Graphocephala atropunctata</name>
    <dbReference type="NCBI Taxonomy" id="36148"/>
    <lineage>
        <taxon>Eukaryota</taxon>
        <taxon>Metazoa</taxon>
        <taxon>Ecdysozoa</taxon>
        <taxon>Arthropoda</taxon>
        <taxon>Hexapoda</taxon>
        <taxon>Insecta</taxon>
        <taxon>Pterygota</taxon>
        <taxon>Neoptera</taxon>
        <taxon>Paraneoptera</taxon>
        <taxon>Hemiptera</taxon>
        <taxon>Auchenorrhyncha</taxon>
        <taxon>Membracoidea</taxon>
        <taxon>Cicadellidae</taxon>
        <taxon>Cicadellinae</taxon>
        <taxon>Cicadellini</taxon>
        <taxon>Graphocephala</taxon>
    </lineage>
</organism>
<dbReference type="InterPro" id="IPR002999">
    <property type="entry name" value="Tudor"/>
</dbReference>
<dbReference type="AlphaFoldDB" id="A0A1B6M8N1"/>
<dbReference type="FunFam" id="2.30.30.140:FF:000018">
    <property type="entry name" value="Serine/threonine-protein kinase 31"/>
    <property type="match status" value="1"/>
</dbReference>
<dbReference type="PROSITE" id="PS50304">
    <property type="entry name" value="TUDOR"/>
    <property type="match status" value="1"/>
</dbReference>
<evidence type="ECO:0000313" key="2">
    <source>
        <dbReference type="EMBL" id="JAT32292.1"/>
    </source>
</evidence>
<proteinExistence type="predicted"/>
<gene>
    <name evidence="2" type="ORF">g.40616</name>
</gene>
<evidence type="ECO:0000259" key="1">
    <source>
        <dbReference type="PROSITE" id="PS50304"/>
    </source>
</evidence>
<accession>A0A1B6M8N1</accession>
<name>A0A1B6M8N1_9HEMI</name>
<dbReference type="Pfam" id="PF00567">
    <property type="entry name" value="TUDOR"/>
    <property type="match status" value="1"/>
</dbReference>
<dbReference type="EMBL" id="GEBQ01007685">
    <property type="protein sequence ID" value="JAT32292.1"/>
    <property type="molecule type" value="Transcribed_RNA"/>
</dbReference>
<dbReference type="SMART" id="SM00333">
    <property type="entry name" value="TUDOR"/>
    <property type="match status" value="1"/>
</dbReference>
<dbReference type="PANTHER" id="PTHR16442:SF1">
    <property type="entry name" value="RING FINGER PROTEIN 17"/>
    <property type="match status" value="1"/>
</dbReference>
<dbReference type="SUPFAM" id="SSF63748">
    <property type="entry name" value="Tudor/PWWP/MBT"/>
    <property type="match status" value="1"/>
</dbReference>
<dbReference type="PANTHER" id="PTHR16442">
    <property type="entry name" value="RING FINGER PROTEIN 17"/>
    <property type="match status" value="1"/>
</dbReference>
<feature type="domain" description="Tudor" evidence="1">
    <location>
        <begin position="191"/>
        <end position="251"/>
    </location>
</feature>
<reference evidence="2" key="1">
    <citation type="submission" date="2015-11" db="EMBL/GenBank/DDBJ databases">
        <title>De novo transcriptome assembly of four potential Pierce s Disease insect vectors from Arizona vineyards.</title>
        <authorList>
            <person name="Tassone E.E."/>
        </authorList>
    </citation>
    <scope>NUCLEOTIDE SEQUENCE</scope>
</reference>
<sequence length="323" mass="36414">DFIHLTIVTQECRVQLQPSLTDAGHYVIMSLTVPCGQDLVAVLMSMHYATYMIDCNKLNGEEEEIIEEPQQELSVQESVKSISAFKPVPVKQELTDNISSRVVSEITDWFDTFNFAPISVPQEPELKYKGLIFPDTLVELLVQPTIITGKTTMSVIIINCDDAEIMGYISEKTDLQEHIQSESELMPLIVNPVKGMACVGCYTEDDVWYRATILDVLPQQNAVSVFYVDYGNTEKLPLQRIRKCKEEWTKVPMMSFFVTLWKVTTGPEFDLESCITMLTNSLASPPYTMIIEAREPCLQVELFTADGEIAYQSLIDVGLLANI</sequence>
<dbReference type="Gene3D" id="2.30.30.140">
    <property type="match status" value="1"/>
</dbReference>